<dbReference type="SUPFAM" id="SSF53955">
    <property type="entry name" value="Lysozyme-like"/>
    <property type="match status" value="1"/>
</dbReference>
<name>A0A1V3IR76_9PAST</name>
<feature type="signal peptide" evidence="1">
    <location>
        <begin position="1"/>
        <end position="25"/>
    </location>
</feature>
<accession>A0A1V3IR76</accession>
<dbReference type="PROSITE" id="PS51257">
    <property type="entry name" value="PROKAR_LIPOPROTEIN"/>
    <property type="match status" value="1"/>
</dbReference>
<sequence length="368" mass="40884">MKKISLLSTALLSCLLAGCAGSSQSSSSNTIPIISANAAYSKPRTLENFQDYVQFLKGKAAAEGVSLATLNGQNNIRYVEKAVALDRAQAGRIVKRDPNQPPVLNPNGTTNYLNKVLTNNKVNVAQERYWEVQVPLQRASQRYGVQQEYILALWGMESSFGHYQGRYDVLSALATLAFDGRREALFSKEFVNAMKMLDRDHIQRTKMLGSWAGAMGQTQFMPSAFLNYAADGNGDGVKDIWTNQFDAFASIANYLHTVGWDDNLPWGIEVSLTQPLDLALSGIEKHKARSLRDWQAQGVMPLSFSAQDQEKLTALSHTDLWLVRPDKQVGRAFLVSNNFRTILDWNKSNYFAVSIGMFADRIKEGVGL</sequence>
<dbReference type="Gene3D" id="1.10.8.350">
    <property type="entry name" value="Bacterial muramidase"/>
    <property type="match status" value="1"/>
</dbReference>
<dbReference type="PANTHER" id="PTHR30163:SF8">
    <property type="entry name" value="LYTIC MUREIN TRANSGLYCOSYLASE"/>
    <property type="match status" value="1"/>
</dbReference>
<feature type="chain" id="PRO_5012257160" evidence="1">
    <location>
        <begin position="26"/>
        <end position="368"/>
    </location>
</feature>
<comment type="caution">
    <text evidence="3">The sequence shown here is derived from an EMBL/GenBank/DDBJ whole genome shotgun (WGS) entry which is preliminary data.</text>
</comment>
<dbReference type="RefSeq" id="WP_077474343.1">
    <property type="nucleotide sequence ID" value="NZ_MLHK01000049.1"/>
</dbReference>
<gene>
    <name evidence="3" type="ORF">BKK51_08680</name>
</gene>
<dbReference type="Proteomes" id="UP000188728">
    <property type="component" value="Unassembled WGS sequence"/>
</dbReference>
<dbReference type="EMBL" id="MLHK01000049">
    <property type="protein sequence ID" value="OOF44550.1"/>
    <property type="molecule type" value="Genomic_DNA"/>
</dbReference>
<evidence type="ECO:0000259" key="2">
    <source>
        <dbReference type="Pfam" id="PF13406"/>
    </source>
</evidence>
<feature type="domain" description="Transglycosylase SLT" evidence="2">
    <location>
        <begin position="49"/>
        <end position="360"/>
    </location>
</feature>
<dbReference type="PANTHER" id="PTHR30163">
    <property type="entry name" value="MEMBRANE-BOUND LYTIC MUREIN TRANSGLYCOSYLASE B"/>
    <property type="match status" value="1"/>
</dbReference>
<dbReference type="GO" id="GO:0008933">
    <property type="term" value="F:peptidoglycan lytic transglycosylase activity"/>
    <property type="evidence" value="ECO:0007669"/>
    <property type="project" value="TreeGrafter"/>
</dbReference>
<organism evidence="3 4">
    <name type="scientific">Rodentibacter trehalosifermentans</name>
    <dbReference type="NCBI Taxonomy" id="1908263"/>
    <lineage>
        <taxon>Bacteria</taxon>
        <taxon>Pseudomonadati</taxon>
        <taxon>Pseudomonadota</taxon>
        <taxon>Gammaproteobacteria</taxon>
        <taxon>Pasteurellales</taxon>
        <taxon>Pasteurellaceae</taxon>
        <taxon>Rodentibacter</taxon>
    </lineage>
</organism>
<proteinExistence type="predicted"/>
<dbReference type="Gene3D" id="1.10.530.10">
    <property type="match status" value="1"/>
</dbReference>
<dbReference type="InterPro" id="IPR043426">
    <property type="entry name" value="MltB-like"/>
</dbReference>
<dbReference type="AlphaFoldDB" id="A0A1V3IR76"/>
<dbReference type="InterPro" id="IPR011970">
    <property type="entry name" value="MltB_2"/>
</dbReference>
<protein>
    <submittedName>
        <fullName evidence="3">Lytic transglycosylase</fullName>
    </submittedName>
</protein>
<evidence type="ECO:0000256" key="1">
    <source>
        <dbReference type="SAM" id="SignalP"/>
    </source>
</evidence>
<evidence type="ECO:0000313" key="3">
    <source>
        <dbReference type="EMBL" id="OOF44550.1"/>
    </source>
</evidence>
<dbReference type="CDD" id="cd13399">
    <property type="entry name" value="Slt35-like"/>
    <property type="match status" value="1"/>
</dbReference>
<dbReference type="GO" id="GO:0009253">
    <property type="term" value="P:peptidoglycan catabolic process"/>
    <property type="evidence" value="ECO:0007669"/>
    <property type="project" value="TreeGrafter"/>
</dbReference>
<dbReference type="NCBIfam" id="TIGR02283">
    <property type="entry name" value="MltB_2"/>
    <property type="match status" value="1"/>
</dbReference>
<dbReference type="InterPro" id="IPR031304">
    <property type="entry name" value="SLT_2"/>
</dbReference>
<reference evidence="3 4" key="1">
    <citation type="submission" date="2016-10" db="EMBL/GenBank/DDBJ databases">
        <title>Rodentibacter gen. nov. and new species.</title>
        <authorList>
            <person name="Christensen H."/>
        </authorList>
    </citation>
    <scope>NUCLEOTIDE SEQUENCE [LARGE SCALE GENOMIC DNA]</scope>
    <source>
        <strain evidence="3 4">H1983213011</strain>
    </source>
</reference>
<evidence type="ECO:0000313" key="4">
    <source>
        <dbReference type="Proteomes" id="UP000188728"/>
    </source>
</evidence>
<dbReference type="Pfam" id="PF13406">
    <property type="entry name" value="SLT_2"/>
    <property type="match status" value="1"/>
</dbReference>
<keyword evidence="1" id="KW-0732">Signal</keyword>
<dbReference type="InterPro" id="IPR023346">
    <property type="entry name" value="Lysozyme-like_dom_sf"/>
</dbReference>
<dbReference type="FunFam" id="1.10.8.350:FF:000001">
    <property type="entry name" value="Lytic murein transglycosylase B"/>
    <property type="match status" value="1"/>
</dbReference>